<dbReference type="GO" id="GO:0008763">
    <property type="term" value="F:UDP-N-acetylmuramate-L-alanine ligase activity"/>
    <property type="evidence" value="ECO:0007669"/>
    <property type="project" value="UniProtKB-UniRule"/>
</dbReference>
<dbReference type="InterPro" id="IPR036565">
    <property type="entry name" value="Mur-like_cat_sf"/>
</dbReference>
<evidence type="ECO:0000259" key="17">
    <source>
        <dbReference type="Pfam" id="PF08245"/>
    </source>
</evidence>
<feature type="domain" description="Mur ligase N-terminal catalytic" evidence="15">
    <location>
        <begin position="8"/>
        <end position="107"/>
    </location>
</feature>
<dbReference type="AlphaFoldDB" id="A0A3Q8S7X5"/>
<dbReference type="Gene3D" id="3.40.1190.10">
    <property type="entry name" value="Mur-like, catalytic domain"/>
    <property type="match status" value="1"/>
</dbReference>
<dbReference type="InterPro" id="IPR013221">
    <property type="entry name" value="Mur_ligase_cen"/>
</dbReference>
<protein>
    <recommendedName>
        <fullName evidence="3 14">UDP-N-acetylmuramate--L-alanine ligase</fullName>
        <ecNumber evidence="3 14">6.3.2.8</ecNumber>
    </recommendedName>
</protein>
<dbReference type="Pfam" id="PF01225">
    <property type="entry name" value="Mur_ligase"/>
    <property type="match status" value="1"/>
</dbReference>
<dbReference type="GO" id="GO:0051301">
    <property type="term" value="P:cell division"/>
    <property type="evidence" value="ECO:0007669"/>
    <property type="project" value="UniProtKB-KW"/>
</dbReference>
<accession>A0A3Q8S7X5</accession>
<name>A0A3Q8S7X5_9FIRM</name>
<keyword evidence="6" id="KW-0132">Cell division</keyword>
<evidence type="ECO:0000259" key="15">
    <source>
        <dbReference type="Pfam" id="PF01225"/>
    </source>
</evidence>
<evidence type="ECO:0000256" key="10">
    <source>
        <dbReference type="ARBA" id="ARBA00022984"/>
    </source>
</evidence>
<dbReference type="SUPFAM" id="SSF53623">
    <property type="entry name" value="MurD-like peptide ligases, catalytic domain"/>
    <property type="match status" value="1"/>
</dbReference>
<keyword evidence="12" id="KW-0961">Cell wall biogenesis/degradation</keyword>
<evidence type="ECO:0000256" key="6">
    <source>
        <dbReference type="ARBA" id="ARBA00022618"/>
    </source>
</evidence>
<evidence type="ECO:0000256" key="14">
    <source>
        <dbReference type="NCBIfam" id="TIGR01082"/>
    </source>
</evidence>
<dbReference type="Gene3D" id="3.40.50.720">
    <property type="entry name" value="NAD(P)-binding Rossmann-like Domain"/>
    <property type="match status" value="1"/>
</dbReference>
<dbReference type="EC" id="6.3.2.8" evidence="3 14"/>
<keyword evidence="8" id="KW-0067">ATP-binding</keyword>
<gene>
    <name evidence="18" type="primary">murC</name>
    <name evidence="18" type="ORF">EEI45_07010</name>
</gene>
<evidence type="ECO:0000256" key="8">
    <source>
        <dbReference type="ARBA" id="ARBA00022840"/>
    </source>
</evidence>
<evidence type="ECO:0000259" key="16">
    <source>
        <dbReference type="Pfam" id="PF02875"/>
    </source>
</evidence>
<sequence>MSMKNKPIYFIGIKGTGMAALARICYKMGYEVMGSDIDRHFFTEDALRALNIPIVPFSKDNIKDNTVVIIGNAFLDDHEEVQAAKANPTVETYRYHEYLGKIMDSYRTIAVSGSHGKTTTTTLLRDMLSYSKETGYLIGDGRGDLQRDDEYFAVEACEFRRHFLAYKPKIAIMTNFEIDHVDYFKSVDDYLSAFKEFAQNVESLIIVWGDDPHYQDLTFDVETWSYGFGEGNKIRATELEKTTTHSIFNVEVDGKHVHRFTLPIVGDHMILDALAVIAVGLYEGIEPSDIEAGLQTFTGAKRRFVIETGKENVYIDDYAHHPTEVRVTLEAARTRYPDRKIVGIFKPHRVGRVYYFADEFAEALSLADEVCLCPFTSIDDAEEGIDIDITYLQDRIEGSHVVDLNDQDLDLLESFGPAVYVFMSSKDIYDLKDALKIRFND</sequence>
<dbReference type="PANTHER" id="PTHR43445">
    <property type="entry name" value="UDP-N-ACETYLMURAMATE--L-ALANINE LIGASE-RELATED"/>
    <property type="match status" value="1"/>
</dbReference>
<dbReference type="Gene3D" id="3.90.190.20">
    <property type="entry name" value="Mur ligase, C-terminal domain"/>
    <property type="match status" value="1"/>
</dbReference>
<evidence type="ECO:0000256" key="5">
    <source>
        <dbReference type="ARBA" id="ARBA00022598"/>
    </source>
</evidence>
<dbReference type="KEGG" id="eri:EEI45_07010"/>
<dbReference type="GO" id="GO:0071555">
    <property type="term" value="P:cell wall organization"/>
    <property type="evidence" value="ECO:0007669"/>
    <property type="project" value="UniProtKB-KW"/>
</dbReference>
<evidence type="ECO:0000256" key="9">
    <source>
        <dbReference type="ARBA" id="ARBA00022960"/>
    </source>
</evidence>
<dbReference type="NCBIfam" id="TIGR01082">
    <property type="entry name" value="murC"/>
    <property type="match status" value="1"/>
</dbReference>
<keyword evidence="4" id="KW-0963">Cytoplasm</keyword>
<proteinExistence type="predicted"/>
<keyword evidence="10" id="KW-0573">Peptidoglycan synthesis</keyword>
<dbReference type="SUPFAM" id="SSF53244">
    <property type="entry name" value="MurD-like peptide ligases, peptide-binding domain"/>
    <property type="match status" value="1"/>
</dbReference>
<feature type="domain" description="Mur ligase central" evidence="17">
    <location>
        <begin position="111"/>
        <end position="279"/>
    </location>
</feature>
<evidence type="ECO:0000256" key="13">
    <source>
        <dbReference type="ARBA" id="ARBA00047833"/>
    </source>
</evidence>
<reference evidence="18 19" key="1">
    <citation type="journal article" date="2020" name="Int. J. Syst. Evol. Microbiol.">
        <title>Description of Erysipelothrix piscisicarius sp. nov., an emergent fish pathogen, and assessment of virulence using a tiger barb (Puntigrus tetrazona) infection model.</title>
        <authorList>
            <person name="Pomaranski E.K."/>
            <person name="Griffin M.J."/>
            <person name="Camus A.C."/>
            <person name="Armwood A.R."/>
            <person name="Shelley J."/>
            <person name="Waldbieser G.C."/>
            <person name="LaFrentz B.R."/>
            <person name="Garcia J.C."/>
            <person name="Yanong R."/>
            <person name="Soto E."/>
        </authorList>
    </citation>
    <scope>NUCLEOTIDE SEQUENCE [LARGE SCALE GENOMIC DNA]</scope>
    <source>
        <strain evidence="18 19">15TAL0474</strain>
    </source>
</reference>
<evidence type="ECO:0000256" key="7">
    <source>
        <dbReference type="ARBA" id="ARBA00022741"/>
    </source>
</evidence>
<comment type="catalytic activity">
    <reaction evidence="13">
        <text>UDP-N-acetyl-alpha-D-muramate + L-alanine + ATP = UDP-N-acetyl-alpha-D-muramoyl-L-alanine + ADP + phosphate + H(+)</text>
        <dbReference type="Rhea" id="RHEA:23372"/>
        <dbReference type="ChEBI" id="CHEBI:15378"/>
        <dbReference type="ChEBI" id="CHEBI:30616"/>
        <dbReference type="ChEBI" id="CHEBI:43474"/>
        <dbReference type="ChEBI" id="CHEBI:57972"/>
        <dbReference type="ChEBI" id="CHEBI:70757"/>
        <dbReference type="ChEBI" id="CHEBI:83898"/>
        <dbReference type="ChEBI" id="CHEBI:456216"/>
        <dbReference type="EC" id="6.3.2.8"/>
    </reaction>
</comment>
<dbReference type="GO" id="GO:0009252">
    <property type="term" value="P:peptidoglycan biosynthetic process"/>
    <property type="evidence" value="ECO:0007669"/>
    <property type="project" value="UniProtKB-UniRule"/>
</dbReference>
<evidence type="ECO:0000256" key="12">
    <source>
        <dbReference type="ARBA" id="ARBA00023316"/>
    </source>
</evidence>
<evidence type="ECO:0000313" key="19">
    <source>
        <dbReference type="Proteomes" id="UP000278804"/>
    </source>
</evidence>
<dbReference type="InterPro" id="IPR004101">
    <property type="entry name" value="Mur_ligase_C"/>
</dbReference>
<feature type="domain" description="Mur ligase C-terminal" evidence="16">
    <location>
        <begin position="303"/>
        <end position="380"/>
    </location>
</feature>
<dbReference type="Proteomes" id="UP000278804">
    <property type="component" value="Chromosome"/>
</dbReference>
<dbReference type="EMBL" id="CP034234">
    <property type="protein sequence ID" value="AZK44507.1"/>
    <property type="molecule type" value="Genomic_DNA"/>
</dbReference>
<evidence type="ECO:0000256" key="2">
    <source>
        <dbReference type="ARBA" id="ARBA00004752"/>
    </source>
</evidence>
<dbReference type="Pfam" id="PF08245">
    <property type="entry name" value="Mur_ligase_M"/>
    <property type="match status" value="1"/>
</dbReference>
<dbReference type="Pfam" id="PF02875">
    <property type="entry name" value="Mur_ligase_C"/>
    <property type="match status" value="1"/>
</dbReference>
<dbReference type="InterPro" id="IPR050061">
    <property type="entry name" value="MurCDEF_pg_biosynth"/>
</dbReference>
<keyword evidence="5 18" id="KW-0436">Ligase</keyword>
<evidence type="ECO:0000256" key="11">
    <source>
        <dbReference type="ARBA" id="ARBA00023306"/>
    </source>
</evidence>
<dbReference type="PANTHER" id="PTHR43445:SF3">
    <property type="entry name" value="UDP-N-ACETYLMURAMATE--L-ALANINE LIGASE"/>
    <property type="match status" value="1"/>
</dbReference>
<evidence type="ECO:0000256" key="4">
    <source>
        <dbReference type="ARBA" id="ARBA00022490"/>
    </source>
</evidence>
<keyword evidence="19" id="KW-1185">Reference proteome</keyword>
<comment type="subcellular location">
    <subcellularLocation>
        <location evidence="1">Cytoplasm</location>
    </subcellularLocation>
</comment>
<dbReference type="InterPro" id="IPR000713">
    <property type="entry name" value="Mur_ligase_N"/>
</dbReference>
<dbReference type="InterPro" id="IPR005758">
    <property type="entry name" value="UDP-N-AcMur_Ala_ligase_MurC"/>
</dbReference>
<dbReference type="UniPathway" id="UPA00219"/>
<keyword evidence="11" id="KW-0131">Cell cycle</keyword>
<evidence type="ECO:0000313" key="18">
    <source>
        <dbReference type="EMBL" id="AZK44507.1"/>
    </source>
</evidence>
<keyword evidence="7" id="KW-0547">Nucleotide-binding</keyword>
<comment type="pathway">
    <text evidence="2">Cell wall biogenesis; peptidoglycan biosynthesis.</text>
</comment>
<evidence type="ECO:0000256" key="3">
    <source>
        <dbReference type="ARBA" id="ARBA00012211"/>
    </source>
</evidence>
<dbReference type="InterPro" id="IPR036615">
    <property type="entry name" value="Mur_ligase_C_dom_sf"/>
</dbReference>
<keyword evidence="9" id="KW-0133">Cell shape</keyword>
<dbReference type="GO" id="GO:0005524">
    <property type="term" value="F:ATP binding"/>
    <property type="evidence" value="ECO:0007669"/>
    <property type="project" value="UniProtKB-KW"/>
</dbReference>
<dbReference type="GO" id="GO:0005737">
    <property type="term" value="C:cytoplasm"/>
    <property type="evidence" value="ECO:0007669"/>
    <property type="project" value="UniProtKB-SubCell"/>
</dbReference>
<dbReference type="SUPFAM" id="SSF51984">
    <property type="entry name" value="MurCD N-terminal domain"/>
    <property type="match status" value="1"/>
</dbReference>
<evidence type="ECO:0000256" key="1">
    <source>
        <dbReference type="ARBA" id="ARBA00004496"/>
    </source>
</evidence>
<organism evidence="18 19">
    <name type="scientific">Erysipelothrix piscisicarius</name>
    <dbReference type="NCBI Taxonomy" id="2485784"/>
    <lineage>
        <taxon>Bacteria</taxon>
        <taxon>Bacillati</taxon>
        <taxon>Bacillota</taxon>
        <taxon>Erysipelotrichia</taxon>
        <taxon>Erysipelotrichales</taxon>
        <taxon>Erysipelotrichaceae</taxon>
        <taxon>Erysipelothrix</taxon>
    </lineage>
</organism>
<dbReference type="GO" id="GO:0008360">
    <property type="term" value="P:regulation of cell shape"/>
    <property type="evidence" value="ECO:0007669"/>
    <property type="project" value="UniProtKB-KW"/>
</dbReference>